<organism evidence="2 3">
    <name type="scientific">Karstenula rhodostoma CBS 690.94</name>
    <dbReference type="NCBI Taxonomy" id="1392251"/>
    <lineage>
        <taxon>Eukaryota</taxon>
        <taxon>Fungi</taxon>
        <taxon>Dikarya</taxon>
        <taxon>Ascomycota</taxon>
        <taxon>Pezizomycotina</taxon>
        <taxon>Dothideomycetes</taxon>
        <taxon>Pleosporomycetidae</taxon>
        <taxon>Pleosporales</taxon>
        <taxon>Massarineae</taxon>
        <taxon>Didymosphaeriaceae</taxon>
        <taxon>Karstenula</taxon>
    </lineage>
</organism>
<dbReference type="InterPro" id="IPR036869">
    <property type="entry name" value="J_dom_sf"/>
</dbReference>
<accession>A0A9P4PKM0</accession>
<dbReference type="AlphaFoldDB" id="A0A9P4PKM0"/>
<evidence type="ECO:0000313" key="2">
    <source>
        <dbReference type="EMBL" id="KAF2446814.1"/>
    </source>
</evidence>
<dbReference type="PROSITE" id="PS50076">
    <property type="entry name" value="DNAJ_2"/>
    <property type="match status" value="1"/>
</dbReference>
<keyword evidence="3" id="KW-1185">Reference proteome</keyword>
<dbReference type="EMBL" id="MU001497">
    <property type="protein sequence ID" value="KAF2446814.1"/>
    <property type="molecule type" value="Genomic_DNA"/>
</dbReference>
<evidence type="ECO:0000313" key="3">
    <source>
        <dbReference type="Proteomes" id="UP000799764"/>
    </source>
</evidence>
<dbReference type="InterPro" id="IPR001623">
    <property type="entry name" value="DnaJ_domain"/>
</dbReference>
<feature type="domain" description="J" evidence="1">
    <location>
        <begin position="27"/>
        <end position="85"/>
    </location>
</feature>
<dbReference type="InterPro" id="IPR018253">
    <property type="entry name" value="DnaJ_domain_CS"/>
</dbReference>
<dbReference type="OrthoDB" id="10250354at2759"/>
<name>A0A9P4PKM0_9PLEO</name>
<sequence length="222" mass="24513">MSLPRTFCLSSASAALTPSTALTSFTNHYEVMKLYPSASTEDVKTQFRTLRAEYFASDARRYRQLQTAYAVLVDVEARREYDELYRASTGLSAVVSESGGADESSRSAGSSGSARSALVKAAVSRIDAQTAEGKAEEARRCTEEELLRRVEEEEQRCAEELRGREADPNWGLKHFSPVYAPLIGSEPYHSFVPVAVDYEVGEVKRRARRPTYVGEIAAKAVP</sequence>
<dbReference type="Proteomes" id="UP000799764">
    <property type="component" value="Unassembled WGS sequence"/>
</dbReference>
<protein>
    <recommendedName>
        <fullName evidence="1">J domain-containing protein</fullName>
    </recommendedName>
</protein>
<gene>
    <name evidence="2" type="ORF">P171DRAFT_510824</name>
</gene>
<evidence type="ECO:0000259" key="1">
    <source>
        <dbReference type="PROSITE" id="PS50076"/>
    </source>
</evidence>
<dbReference type="SMART" id="SM00271">
    <property type="entry name" value="DnaJ"/>
    <property type="match status" value="1"/>
</dbReference>
<comment type="caution">
    <text evidence="2">The sequence shown here is derived from an EMBL/GenBank/DDBJ whole genome shotgun (WGS) entry which is preliminary data.</text>
</comment>
<reference evidence="2" key="1">
    <citation type="journal article" date="2020" name="Stud. Mycol.">
        <title>101 Dothideomycetes genomes: a test case for predicting lifestyles and emergence of pathogens.</title>
        <authorList>
            <person name="Haridas S."/>
            <person name="Albert R."/>
            <person name="Binder M."/>
            <person name="Bloem J."/>
            <person name="Labutti K."/>
            <person name="Salamov A."/>
            <person name="Andreopoulos B."/>
            <person name="Baker S."/>
            <person name="Barry K."/>
            <person name="Bills G."/>
            <person name="Bluhm B."/>
            <person name="Cannon C."/>
            <person name="Castanera R."/>
            <person name="Culley D."/>
            <person name="Daum C."/>
            <person name="Ezra D."/>
            <person name="Gonzalez J."/>
            <person name="Henrissat B."/>
            <person name="Kuo A."/>
            <person name="Liang C."/>
            <person name="Lipzen A."/>
            <person name="Lutzoni F."/>
            <person name="Magnuson J."/>
            <person name="Mondo S."/>
            <person name="Nolan M."/>
            <person name="Ohm R."/>
            <person name="Pangilinan J."/>
            <person name="Park H.-J."/>
            <person name="Ramirez L."/>
            <person name="Alfaro M."/>
            <person name="Sun H."/>
            <person name="Tritt A."/>
            <person name="Yoshinaga Y."/>
            <person name="Zwiers L.-H."/>
            <person name="Turgeon B."/>
            <person name="Goodwin S."/>
            <person name="Spatafora J."/>
            <person name="Crous P."/>
            <person name="Grigoriev I."/>
        </authorList>
    </citation>
    <scope>NUCLEOTIDE SEQUENCE</scope>
    <source>
        <strain evidence="2">CBS 690.94</strain>
    </source>
</reference>
<dbReference type="Gene3D" id="1.10.287.110">
    <property type="entry name" value="DnaJ domain"/>
    <property type="match status" value="1"/>
</dbReference>
<dbReference type="Pfam" id="PF00226">
    <property type="entry name" value="DnaJ"/>
    <property type="match status" value="1"/>
</dbReference>
<dbReference type="PROSITE" id="PS00636">
    <property type="entry name" value="DNAJ_1"/>
    <property type="match status" value="1"/>
</dbReference>
<dbReference type="SUPFAM" id="SSF46565">
    <property type="entry name" value="Chaperone J-domain"/>
    <property type="match status" value="1"/>
</dbReference>
<proteinExistence type="predicted"/>